<evidence type="ECO:0000313" key="9">
    <source>
        <dbReference type="EMBL" id="KAH9376476.1"/>
    </source>
</evidence>
<dbReference type="CDD" id="cd03075">
    <property type="entry name" value="GST_N_Mu"/>
    <property type="match status" value="1"/>
</dbReference>
<organism evidence="9 10">
    <name type="scientific">Haemaphysalis longicornis</name>
    <name type="common">Bush tick</name>
    <dbReference type="NCBI Taxonomy" id="44386"/>
    <lineage>
        <taxon>Eukaryota</taxon>
        <taxon>Metazoa</taxon>
        <taxon>Ecdysozoa</taxon>
        <taxon>Arthropoda</taxon>
        <taxon>Chelicerata</taxon>
        <taxon>Arachnida</taxon>
        <taxon>Acari</taxon>
        <taxon>Parasitiformes</taxon>
        <taxon>Ixodida</taxon>
        <taxon>Ixodoidea</taxon>
        <taxon>Ixodidae</taxon>
        <taxon>Haemaphysalinae</taxon>
        <taxon>Haemaphysalis</taxon>
    </lineage>
</organism>
<dbReference type="FunFam" id="1.20.1050.10:FF:000003">
    <property type="entry name" value="Glutathione S-transferase 2"/>
    <property type="match status" value="1"/>
</dbReference>
<dbReference type="InterPro" id="IPR050213">
    <property type="entry name" value="GST_superfamily"/>
</dbReference>
<comment type="catalytic activity">
    <reaction evidence="5">
        <text>RX + glutathione = an S-substituted glutathione + a halide anion + H(+)</text>
        <dbReference type="Rhea" id="RHEA:16437"/>
        <dbReference type="ChEBI" id="CHEBI:15378"/>
        <dbReference type="ChEBI" id="CHEBI:16042"/>
        <dbReference type="ChEBI" id="CHEBI:17792"/>
        <dbReference type="ChEBI" id="CHEBI:57925"/>
        <dbReference type="ChEBI" id="CHEBI:90779"/>
        <dbReference type="EC" id="2.5.1.18"/>
    </reaction>
</comment>
<keyword evidence="4" id="KW-0808">Transferase</keyword>
<evidence type="ECO:0000259" key="8">
    <source>
        <dbReference type="PROSITE" id="PS50405"/>
    </source>
</evidence>
<evidence type="ECO:0000256" key="2">
    <source>
        <dbReference type="ARBA" id="ARBA00005861"/>
    </source>
</evidence>
<proteinExistence type="inferred from homology"/>
<feature type="coiled-coil region" evidence="6">
    <location>
        <begin position="83"/>
        <end position="110"/>
    </location>
</feature>
<accession>A0A9J6GQI3</accession>
<dbReference type="OMA" id="CKAPWLE"/>
<dbReference type="VEuPathDB" id="VectorBase:HLOH_062562"/>
<keyword evidence="10" id="KW-1185">Reference proteome</keyword>
<gene>
    <name evidence="9" type="ORF">HPB48_006561</name>
</gene>
<feature type="domain" description="GST C-terminal" evidence="8">
    <location>
        <begin position="90"/>
        <end position="209"/>
    </location>
</feature>
<dbReference type="EC" id="2.5.1.18" evidence="3"/>
<evidence type="ECO:0000256" key="5">
    <source>
        <dbReference type="ARBA" id="ARBA00047960"/>
    </source>
</evidence>
<dbReference type="GO" id="GO:0006749">
    <property type="term" value="P:glutathione metabolic process"/>
    <property type="evidence" value="ECO:0007669"/>
    <property type="project" value="TreeGrafter"/>
</dbReference>
<dbReference type="InterPro" id="IPR036282">
    <property type="entry name" value="Glutathione-S-Trfase_C_sf"/>
</dbReference>
<protein>
    <recommendedName>
        <fullName evidence="3">glutathione transferase</fullName>
        <ecNumber evidence="3">2.5.1.18</ecNumber>
    </recommendedName>
</protein>
<dbReference type="SFLD" id="SFLDG00363">
    <property type="entry name" value="AMPS_(cytGST):_Alpha-__Mu-__Pi"/>
    <property type="match status" value="1"/>
</dbReference>
<dbReference type="PROSITE" id="PS50405">
    <property type="entry name" value="GST_CTER"/>
    <property type="match status" value="1"/>
</dbReference>
<dbReference type="Pfam" id="PF02798">
    <property type="entry name" value="GST_N"/>
    <property type="match status" value="1"/>
</dbReference>
<evidence type="ECO:0000256" key="4">
    <source>
        <dbReference type="ARBA" id="ARBA00022679"/>
    </source>
</evidence>
<feature type="domain" description="GST N-terminal" evidence="7">
    <location>
        <begin position="1"/>
        <end position="88"/>
    </location>
</feature>
<comment type="function">
    <text evidence="1">Conjugation of reduced glutathione to a wide number of exogenous and endogenous hydrophobic electrophiles.</text>
</comment>
<evidence type="ECO:0000313" key="10">
    <source>
        <dbReference type="Proteomes" id="UP000821853"/>
    </source>
</evidence>
<dbReference type="SUPFAM" id="SSF47616">
    <property type="entry name" value="GST C-terminal domain-like"/>
    <property type="match status" value="1"/>
</dbReference>
<evidence type="ECO:0000256" key="1">
    <source>
        <dbReference type="ARBA" id="ARBA00003701"/>
    </source>
</evidence>
<evidence type="ECO:0000256" key="3">
    <source>
        <dbReference type="ARBA" id="ARBA00012452"/>
    </source>
</evidence>
<dbReference type="Proteomes" id="UP000821853">
    <property type="component" value="Unassembled WGS sequence"/>
</dbReference>
<dbReference type="GO" id="GO:0004364">
    <property type="term" value="F:glutathione transferase activity"/>
    <property type="evidence" value="ECO:0007669"/>
    <property type="project" value="UniProtKB-EC"/>
</dbReference>
<dbReference type="AlphaFoldDB" id="A0A9J6GQI3"/>
<name>A0A9J6GQI3_HAELO</name>
<dbReference type="InterPro" id="IPR040079">
    <property type="entry name" value="Glutathione_S-Trfase"/>
</dbReference>
<dbReference type="PANTHER" id="PTHR11571:SF222">
    <property type="entry name" value="GLUTATHIONE TRANSFERASE"/>
    <property type="match status" value="1"/>
</dbReference>
<dbReference type="Gene3D" id="3.40.30.10">
    <property type="entry name" value="Glutaredoxin"/>
    <property type="match status" value="1"/>
</dbReference>
<comment type="caution">
    <text evidence="9">The sequence shown here is derived from an EMBL/GenBank/DDBJ whole genome shotgun (WGS) entry which is preliminary data.</text>
</comment>
<dbReference type="SFLD" id="SFLDG01205">
    <property type="entry name" value="AMPS.1"/>
    <property type="match status" value="1"/>
</dbReference>
<dbReference type="Pfam" id="PF14497">
    <property type="entry name" value="GST_C_3"/>
    <property type="match status" value="1"/>
</dbReference>
<evidence type="ECO:0000256" key="6">
    <source>
        <dbReference type="SAM" id="Coils"/>
    </source>
</evidence>
<dbReference type="InterPro" id="IPR010987">
    <property type="entry name" value="Glutathione-S-Trfase_C-like"/>
</dbReference>
<dbReference type="PANTHER" id="PTHR11571">
    <property type="entry name" value="GLUTATHIONE S-TRANSFERASE"/>
    <property type="match status" value="1"/>
</dbReference>
<evidence type="ECO:0000259" key="7">
    <source>
        <dbReference type="PROSITE" id="PS50404"/>
    </source>
</evidence>
<dbReference type="OrthoDB" id="4951845at2759"/>
<dbReference type="Gene3D" id="1.20.1050.10">
    <property type="match status" value="1"/>
</dbReference>
<dbReference type="SUPFAM" id="SSF52833">
    <property type="entry name" value="Thioredoxin-like"/>
    <property type="match status" value="1"/>
</dbReference>
<sequence length="221" mass="26284">MAPILAYWDARGLTQPIRNLLVYKDVKFEDKRYKFGPPPDYNREDWLKEKTTLGFTFPNLPYYIHGDIKMVQSLAIIRYLARKHDLAARNEQETRELDMLEQQARDLAMNMAMAVYSPADLGEAKRKYEENMENLLRPWDEHLQGKLWVLGERITYVDFLLYEGLDWNYELNSNAFQGFPVLMAYMKRFEQLPNIQQYFASDKYNKYPILGPTAKWGFKKQ</sequence>
<dbReference type="PROSITE" id="PS50404">
    <property type="entry name" value="GST_NTER"/>
    <property type="match status" value="1"/>
</dbReference>
<dbReference type="InterPro" id="IPR036249">
    <property type="entry name" value="Thioredoxin-like_sf"/>
</dbReference>
<dbReference type="InterPro" id="IPR004046">
    <property type="entry name" value="GST_C"/>
</dbReference>
<dbReference type="EMBL" id="JABSTR010000008">
    <property type="protein sequence ID" value="KAH9376476.1"/>
    <property type="molecule type" value="Genomic_DNA"/>
</dbReference>
<keyword evidence="6" id="KW-0175">Coiled coil</keyword>
<comment type="similarity">
    <text evidence="2">Belongs to the GST superfamily. Mu family.</text>
</comment>
<dbReference type="SFLD" id="SFLDS00019">
    <property type="entry name" value="Glutathione_Transferase_(cytos"/>
    <property type="match status" value="1"/>
</dbReference>
<reference evidence="9 10" key="1">
    <citation type="journal article" date="2020" name="Cell">
        <title>Large-Scale Comparative Analyses of Tick Genomes Elucidate Their Genetic Diversity and Vector Capacities.</title>
        <authorList>
            <consortium name="Tick Genome and Microbiome Consortium (TIGMIC)"/>
            <person name="Jia N."/>
            <person name="Wang J."/>
            <person name="Shi W."/>
            <person name="Du L."/>
            <person name="Sun Y."/>
            <person name="Zhan W."/>
            <person name="Jiang J.F."/>
            <person name="Wang Q."/>
            <person name="Zhang B."/>
            <person name="Ji P."/>
            <person name="Bell-Sakyi L."/>
            <person name="Cui X.M."/>
            <person name="Yuan T.T."/>
            <person name="Jiang B.G."/>
            <person name="Yang W.F."/>
            <person name="Lam T.T."/>
            <person name="Chang Q.C."/>
            <person name="Ding S.J."/>
            <person name="Wang X.J."/>
            <person name="Zhu J.G."/>
            <person name="Ruan X.D."/>
            <person name="Zhao L."/>
            <person name="Wei J.T."/>
            <person name="Ye R.Z."/>
            <person name="Que T.C."/>
            <person name="Du C.H."/>
            <person name="Zhou Y.H."/>
            <person name="Cheng J.X."/>
            <person name="Dai P.F."/>
            <person name="Guo W.B."/>
            <person name="Han X.H."/>
            <person name="Huang E.J."/>
            <person name="Li L.F."/>
            <person name="Wei W."/>
            <person name="Gao Y.C."/>
            <person name="Liu J.Z."/>
            <person name="Shao H.Z."/>
            <person name="Wang X."/>
            <person name="Wang C.C."/>
            <person name="Yang T.C."/>
            <person name="Huo Q.B."/>
            <person name="Li W."/>
            <person name="Chen H.Y."/>
            <person name="Chen S.E."/>
            <person name="Zhou L.G."/>
            <person name="Ni X.B."/>
            <person name="Tian J.H."/>
            <person name="Sheng Y."/>
            <person name="Liu T."/>
            <person name="Pan Y.S."/>
            <person name="Xia L.Y."/>
            <person name="Li J."/>
            <person name="Zhao F."/>
            <person name="Cao W.C."/>
        </authorList>
    </citation>
    <scope>NUCLEOTIDE SEQUENCE [LARGE SCALE GENOMIC DNA]</scope>
    <source>
        <strain evidence="9">HaeL-2018</strain>
    </source>
</reference>
<dbReference type="InterPro" id="IPR004045">
    <property type="entry name" value="Glutathione_S-Trfase_N"/>
</dbReference>